<evidence type="ECO:0000259" key="1">
    <source>
        <dbReference type="PROSITE" id="PS50004"/>
    </source>
</evidence>
<feature type="domain" description="C2" evidence="1">
    <location>
        <begin position="130"/>
        <end position="251"/>
    </location>
</feature>
<evidence type="ECO:0000313" key="2">
    <source>
        <dbReference type="EMBL" id="OXA59399.1"/>
    </source>
</evidence>
<dbReference type="CDD" id="cd00030">
    <property type="entry name" value="C2"/>
    <property type="match status" value="2"/>
</dbReference>
<dbReference type="InterPro" id="IPR000008">
    <property type="entry name" value="C2_dom"/>
</dbReference>
<dbReference type="PANTHER" id="PTHR47800">
    <property type="entry name" value="C2 DOMAIN-CONTAINING PROTEIN"/>
    <property type="match status" value="1"/>
</dbReference>
<dbReference type="Pfam" id="PF00168">
    <property type="entry name" value="C2"/>
    <property type="match status" value="2"/>
</dbReference>
<proteinExistence type="predicted"/>
<evidence type="ECO:0000313" key="3">
    <source>
        <dbReference type="Proteomes" id="UP000198287"/>
    </source>
</evidence>
<dbReference type="Gene3D" id="2.60.40.150">
    <property type="entry name" value="C2 domain"/>
    <property type="match status" value="2"/>
</dbReference>
<dbReference type="PANTHER" id="PTHR47800:SF5">
    <property type="entry name" value="FER-1-LIKE PROTEIN 6"/>
    <property type="match status" value="1"/>
</dbReference>
<dbReference type="PROSITE" id="PS50004">
    <property type="entry name" value="C2"/>
    <property type="match status" value="1"/>
</dbReference>
<dbReference type="OrthoDB" id="73919at2759"/>
<dbReference type="SUPFAM" id="SSF49562">
    <property type="entry name" value="C2 domain (Calcium/lipid-binding domain, CaLB)"/>
    <property type="match status" value="2"/>
</dbReference>
<dbReference type="Proteomes" id="UP000198287">
    <property type="component" value="Unassembled WGS sequence"/>
</dbReference>
<organism evidence="2 3">
    <name type="scientific">Folsomia candida</name>
    <name type="common">Springtail</name>
    <dbReference type="NCBI Taxonomy" id="158441"/>
    <lineage>
        <taxon>Eukaryota</taxon>
        <taxon>Metazoa</taxon>
        <taxon>Ecdysozoa</taxon>
        <taxon>Arthropoda</taxon>
        <taxon>Hexapoda</taxon>
        <taxon>Collembola</taxon>
        <taxon>Entomobryomorpha</taxon>
        <taxon>Isotomoidea</taxon>
        <taxon>Isotomidae</taxon>
        <taxon>Proisotominae</taxon>
        <taxon>Folsomia</taxon>
    </lineage>
</organism>
<sequence>MSQKPNFPISAPGAKSSKISFVVSARDLPMRDRGCVGSTVQDPYIKWTHRSNTDSDPKVWNDGGSTKHRVNEPNPDYFDTTFSYDWMQGMGQVWRFEVLDFDVLNKDDAIGFIEVNVDDFVGNGGEFYAKLGGPQGALLIRTVTLIKFKLSARDLIKLDAFDGLSDPYVECYWTVGKGGPETKFATTKTIKNVENCEWDDVIEFPIYSPGTNQFWVFKAFDKDPLPKDDSIGEAYISVDEFVRSKGIFICALSDTKGNDSKLLITPIVA</sequence>
<dbReference type="AlphaFoldDB" id="A0A226EPF2"/>
<protein>
    <submittedName>
        <fullName evidence="2">E3 ubiquitin-protein ligase NEDD4-like</fullName>
    </submittedName>
</protein>
<name>A0A226EPF2_FOLCA</name>
<keyword evidence="3" id="KW-1185">Reference proteome</keyword>
<reference evidence="2 3" key="1">
    <citation type="submission" date="2015-12" db="EMBL/GenBank/DDBJ databases">
        <title>The genome of Folsomia candida.</title>
        <authorList>
            <person name="Faddeeva A."/>
            <person name="Derks M.F."/>
            <person name="Anvar Y."/>
            <person name="Smit S."/>
            <person name="Van Straalen N."/>
            <person name="Roelofs D."/>
        </authorList>
    </citation>
    <scope>NUCLEOTIDE SEQUENCE [LARGE SCALE GENOMIC DNA]</scope>
    <source>
        <strain evidence="2 3">VU population</strain>
        <tissue evidence="2">Whole body</tissue>
    </source>
</reference>
<dbReference type="SMART" id="SM00239">
    <property type="entry name" value="C2"/>
    <property type="match status" value="2"/>
</dbReference>
<accession>A0A226EPF2</accession>
<gene>
    <name evidence="2" type="ORF">Fcan01_04859</name>
</gene>
<dbReference type="EMBL" id="LNIX01000002">
    <property type="protein sequence ID" value="OXA59399.1"/>
    <property type="molecule type" value="Genomic_DNA"/>
</dbReference>
<dbReference type="GO" id="GO:0010628">
    <property type="term" value="P:positive regulation of gene expression"/>
    <property type="evidence" value="ECO:0007669"/>
    <property type="project" value="TreeGrafter"/>
</dbReference>
<dbReference type="InterPro" id="IPR035892">
    <property type="entry name" value="C2_domain_sf"/>
</dbReference>
<comment type="caution">
    <text evidence="2">The sequence shown here is derived from an EMBL/GenBank/DDBJ whole genome shotgun (WGS) entry which is preliminary data.</text>
</comment>